<dbReference type="RefSeq" id="WP_203678653.1">
    <property type="nucleotide sequence ID" value="NZ_BOMW01000020.1"/>
</dbReference>
<comment type="caution">
    <text evidence="2">The sequence shown here is derived from an EMBL/GenBank/DDBJ whole genome shotgun (WGS) entry which is preliminary data.</text>
</comment>
<evidence type="ECO:0000256" key="1">
    <source>
        <dbReference type="SAM" id="MobiDB-lite"/>
    </source>
</evidence>
<proteinExistence type="predicted"/>
<feature type="compositionally biased region" description="Pro residues" evidence="1">
    <location>
        <begin position="168"/>
        <end position="177"/>
    </location>
</feature>
<dbReference type="Proteomes" id="UP000629619">
    <property type="component" value="Unassembled WGS sequence"/>
</dbReference>
<organism evidence="2 3">
    <name type="scientific">Actinoplanes siamensis</name>
    <dbReference type="NCBI Taxonomy" id="1223317"/>
    <lineage>
        <taxon>Bacteria</taxon>
        <taxon>Bacillati</taxon>
        <taxon>Actinomycetota</taxon>
        <taxon>Actinomycetes</taxon>
        <taxon>Micromonosporales</taxon>
        <taxon>Micromonosporaceae</taxon>
        <taxon>Actinoplanes</taxon>
    </lineage>
</organism>
<feature type="region of interest" description="Disordered" evidence="1">
    <location>
        <begin position="1"/>
        <end position="182"/>
    </location>
</feature>
<reference evidence="2" key="1">
    <citation type="submission" date="2021-01" db="EMBL/GenBank/DDBJ databases">
        <title>Whole genome shotgun sequence of Actinoplanes siamensis NBRC 109076.</title>
        <authorList>
            <person name="Komaki H."/>
            <person name="Tamura T."/>
        </authorList>
    </citation>
    <scope>NUCLEOTIDE SEQUENCE</scope>
    <source>
        <strain evidence="2">NBRC 109076</strain>
    </source>
</reference>
<feature type="compositionally biased region" description="Basic and acidic residues" evidence="1">
    <location>
        <begin position="1"/>
        <end position="19"/>
    </location>
</feature>
<keyword evidence="3" id="KW-1185">Reference proteome</keyword>
<gene>
    <name evidence="2" type="ORF">Asi03nite_22460</name>
</gene>
<accession>A0A919N5A7</accession>
<sequence>MSETSRPEERPEQQSRPEPPRPSPVAPEQQSRPEPPRLSPVAPAGGSRGEAFAPPQPTPGRDALPSRIASGRGEADPFRPVVPTRAPSPAQDEEPATAPSSIEMLIFHPGSRALRTNHSHPVPGDHPASGDHPAPGEQPATGDDQAGDLPSVIQSPPRDPSATRRPEPAAPPAPRPAPTLSAADHLRTFGLLRLLRQAELEERGFDVEARLQRSYRLRFSSAGSVRPEYHTAVLRSADRDRTRTYGLGVMFPPYTVHAGTSTGLPHTVGDNCELTQVDHVHVRRAEVPRDDALRSAPIREILAQARPDQDNSKTVRALRAALATELETPRLEGSVRLAVETRPLLGGGQIRWGRRAHCVTSLHEAHTVVLGDDAMTRLDARFVVERTLIPAGLLLAADESLARRYVELVADPHDDPAALAAFLNDLVAAAAATTGENLLGHADGLATQQPTLLGLFGLVSATEATSILLTVPDGLYADLGSALTQAAPSHL</sequence>
<evidence type="ECO:0000313" key="2">
    <source>
        <dbReference type="EMBL" id="GIF04708.1"/>
    </source>
</evidence>
<name>A0A919N5A7_9ACTN</name>
<evidence type="ECO:0000313" key="3">
    <source>
        <dbReference type="Proteomes" id="UP000629619"/>
    </source>
</evidence>
<dbReference type="EMBL" id="BOMW01000020">
    <property type="protein sequence ID" value="GIF04708.1"/>
    <property type="molecule type" value="Genomic_DNA"/>
</dbReference>
<protein>
    <submittedName>
        <fullName evidence="2">Uncharacterized protein</fullName>
    </submittedName>
</protein>
<dbReference type="AlphaFoldDB" id="A0A919N5A7"/>